<dbReference type="Proteomes" id="UP000292274">
    <property type="component" value="Unassembled WGS sequence"/>
</dbReference>
<proteinExistence type="predicted"/>
<gene>
    <name evidence="1" type="ORF">E0H26_28070</name>
</gene>
<reference evidence="1 2" key="1">
    <citation type="submission" date="2019-02" db="EMBL/GenBank/DDBJ databases">
        <title>Jishengella sp. nov., isolated from a root of Zingiber montanum.</title>
        <authorList>
            <person name="Kuncharoen N."/>
            <person name="Kudo T."/>
            <person name="Masahiro Y."/>
            <person name="Ohkuma M."/>
            <person name="Tanasupawat S."/>
        </authorList>
    </citation>
    <scope>NUCLEOTIDE SEQUENCE [LARGE SCALE GENOMIC DNA]</scope>
    <source>
        <strain evidence="1 2">PLAI 1-1</strain>
    </source>
</reference>
<sequence length="100" mass="10793">MTEVRVEPEVLTRAAGVCGDLREGLRQSAADVDGETLAAVSGLPGWRSRSALEQLAVSWQDDLAKLVGYLSTLGDAFDECAVDYRYSDNANAALFDIRGR</sequence>
<accession>A0A4R0G1F0</accession>
<protein>
    <submittedName>
        <fullName evidence="1">Uncharacterized protein</fullName>
    </submittedName>
</protein>
<dbReference type="OrthoDB" id="3395187at2"/>
<comment type="caution">
    <text evidence="1">The sequence shown here is derived from an EMBL/GenBank/DDBJ whole genome shotgun (WGS) entry which is preliminary data.</text>
</comment>
<name>A0A4R0G1F0_9ACTN</name>
<dbReference type="Gene3D" id="1.10.287.1060">
    <property type="entry name" value="ESAT-6-like"/>
    <property type="match status" value="1"/>
</dbReference>
<evidence type="ECO:0000313" key="1">
    <source>
        <dbReference type="EMBL" id="TCB89403.1"/>
    </source>
</evidence>
<dbReference type="SUPFAM" id="SSF140453">
    <property type="entry name" value="EsxAB dimer-like"/>
    <property type="match status" value="1"/>
</dbReference>
<keyword evidence="2" id="KW-1185">Reference proteome</keyword>
<evidence type="ECO:0000313" key="2">
    <source>
        <dbReference type="Proteomes" id="UP000292274"/>
    </source>
</evidence>
<dbReference type="RefSeq" id="WP_131309348.1">
    <property type="nucleotide sequence ID" value="NZ_SJJR01000034.1"/>
</dbReference>
<dbReference type="InterPro" id="IPR036689">
    <property type="entry name" value="ESAT-6-like_sf"/>
</dbReference>
<dbReference type="AlphaFoldDB" id="A0A4R0G1F0"/>
<dbReference type="EMBL" id="SJJR01000034">
    <property type="protein sequence ID" value="TCB89403.1"/>
    <property type="molecule type" value="Genomic_DNA"/>
</dbReference>
<organism evidence="1 2">
    <name type="scientific">Micromonospora zingiberis</name>
    <dbReference type="NCBI Taxonomy" id="2053011"/>
    <lineage>
        <taxon>Bacteria</taxon>
        <taxon>Bacillati</taxon>
        <taxon>Actinomycetota</taxon>
        <taxon>Actinomycetes</taxon>
        <taxon>Micromonosporales</taxon>
        <taxon>Micromonosporaceae</taxon>
        <taxon>Micromonospora</taxon>
    </lineage>
</organism>